<gene>
    <name evidence="2" type="ORF">ACFOW3_28215</name>
</gene>
<evidence type="ECO:0000313" key="2">
    <source>
        <dbReference type="EMBL" id="MFC3938510.1"/>
    </source>
</evidence>
<name>A0ABV8DK08_9BURK</name>
<proteinExistence type="predicted"/>
<dbReference type="Gene3D" id="3.90.320.10">
    <property type="match status" value="1"/>
</dbReference>
<dbReference type="InterPro" id="IPR019080">
    <property type="entry name" value="YqaJ_viral_recombinase"/>
</dbReference>
<evidence type="ECO:0000259" key="1">
    <source>
        <dbReference type="Pfam" id="PF09588"/>
    </source>
</evidence>
<protein>
    <submittedName>
        <fullName evidence="2">YqaJ viral recombinase family protein</fullName>
    </submittedName>
</protein>
<sequence length="397" mass="45281">MIYVNFKAQSGTPDTAEWHKWRQRGIGGSDAIIIAAAEGLVEPPSWVRHINALFFEKRGYDCFKVQTNEAMRRGTELEPIIRERFERRTGIPLMPSFGECEFNRRIRSSFDGVSFDDRITEIKGSEKCYQRALLQEIPEYYTPQLAHQFLVYHGHPDTWRPDLVGYFCAGHPELEDIATVTYNSGQLQFLARKLLAAEERFIDSLRKNVAPAGGPRFMEFIEKIEPLIRERLAAEELVLGSKQTLVQAMSEGQRVDGFQLKQVTPKPKTDWRAIIEEVGATEDEIDRYRSKPVLAFNCSRAKLLDVPLKDAIGMYHGQVKRLAEAETQLKPVQEEAKVLMSSLGLDQLVGPYFSVVTRRGTPAYKRWWTERGIDKSIIARHTTDEESESSTLEALPA</sequence>
<evidence type="ECO:0000313" key="3">
    <source>
        <dbReference type="Proteomes" id="UP001595693"/>
    </source>
</evidence>
<dbReference type="EMBL" id="JBHSAJ010000182">
    <property type="protein sequence ID" value="MFC3938510.1"/>
    <property type="molecule type" value="Genomic_DNA"/>
</dbReference>
<comment type="caution">
    <text evidence="2">The sequence shown here is derived from an EMBL/GenBank/DDBJ whole genome shotgun (WGS) entry which is preliminary data.</text>
</comment>
<organism evidence="2 3">
    <name type="scientific">Acidovorax facilis</name>
    <dbReference type="NCBI Taxonomy" id="12917"/>
    <lineage>
        <taxon>Bacteria</taxon>
        <taxon>Pseudomonadati</taxon>
        <taxon>Pseudomonadota</taxon>
        <taxon>Betaproteobacteria</taxon>
        <taxon>Burkholderiales</taxon>
        <taxon>Comamonadaceae</taxon>
        <taxon>Acidovorax</taxon>
    </lineage>
</organism>
<keyword evidence="3" id="KW-1185">Reference proteome</keyword>
<accession>A0ABV8DK08</accession>
<dbReference type="InterPro" id="IPR011335">
    <property type="entry name" value="Restrct_endonuc-II-like"/>
</dbReference>
<reference evidence="3" key="1">
    <citation type="journal article" date="2019" name="Int. J. Syst. Evol. Microbiol.">
        <title>The Global Catalogue of Microorganisms (GCM) 10K type strain sequencing project: providing services to taxonomists for standard genome sequencing and annotation.</title>
        <authorList>
            <consortium name="The Broad Institute Genomics Platform"/>
            <consortium name="The Broad Institute Genome Sequencing Center for Infectious Disease"/>
            <person name="Wu L."/>
            <person name="Ma J."/>
        </authorList>
    </citation>
    <scope>NUCLEOTIDE SEQUENCE [LARGE SCALE GENOMIC DNA]</scope>
    <source>
        <strain evidence="3">CCUG 2113</strain>
    </source>
</reference>
<dbReference type="InterPro" id="IPR011604">
    <property type="entry name" value="PDDEXK-like_dom_sf"/>
</dbReference>
<dbReference type="SUPFAM" id="SSF52980">
    <property type="entry name" value="Restriction endonuclease-like"/>
    <property type="match status" value="1"/>
</dbReference>
<dbReference type="RefSeq" id="WP_252635615.1">
    <property type="nucleotide sequence ID" value="NZ_JAMXAX010000022.1"/>
</dbReference>
<dbReference type="Proteomes" id="UP001595693">
    <property type="component" value="Unassembled WGS sequence"/>
</dbReference>
<feature type="domain" description="YqaJ viral recombinase" evidence="1">
    <location>
        <begin position="17"/>
        <end position="151"/>
    </location>
</feature>
<dbReference type="Pfam" id="PF09588">
    <property type="entry name" value="YqaJ"/>
    <property type="match status" value="1"/>
</dbReference>